<dbReference type="InterPro" id="IPR029058">
    <property type="entry name" value="AB_hydrolase_fold"/>
</dbReference>
<dbReference type="InterPro" id="IPR013094">
    <property type="entry name" value="AB_hydrolase_3"/>
</dbReference>
<dbReference type="OrthoDB" id="19653at2759"/>
<dbReference type="Gene3D" id="3.40.50.1820">
    <property type="entry name" value="alpha/beta hydrolase"/>
    <property type="match status" value="1"/>
</dbReference>
<dbReference type="InterPro" id="IPR050466">
    <property type="entry name" value="Carboxylest/Gibb_receptor"/>
</dbReference>
<reference evidence="2" key="2">
    <citation type="journal article" date="2023" name="IMA Fungus">
        <title>Comparative genomic study of the Penicillium genus elucidates a diverse pangenome and 15 lateral gene transfer events.</title>
        <authorList>
            <person name="Petersen C."/>
            <person name="Sorensen T."/>
            <person name="Nielsen M.R."/>
            <person name="Sondergaard T.E."/>
            <person name="Sorensen J.L."/>
            <person name="Fitzpatrick D.A."/>
            <person name="Frisvad J.C."/>
            <person name="Nielsen K.L."/>
        </authorList>
    </citation>
    <scope>NUCLEOTIDE SEQUENCE</scope>
    <source>
        <strain evidence="2">IBT 20477</strain>
    </source>
</reference>
<dbReference type="GO" id="GO:0017000">
    <property type="term" value="P:antibiotic biosynthetic process"/>
    <property type="evidence" value="ECO:0007669"/>
    <property type="project" value="UniProtKB-ARBA"/>
</dbReference>
<dbReference type="Pfam" id="PF07859">
    <property type="entry name" value="Abhydrolase_3"/>
    <property type="match status" value="1"/>
</dbReference>
<dbReference type="EMBL" id="JAPQKQ010000004">
    <property type="protein sequence ID" value="KAJ5201022.1"/>
    <property type="molecule type" value="Genomic_DNA"/>
</dbReference>
<name>A0A9W9MGU0_9EURO</name>
<dbReference type="GO" id="GO:0072330">
    <property type="term" value="P:monocarboxylic acid biosynthetic process"/>
    <property type="evidence" value="ECO:0007669"/>
    <property type="project" value="UniProtKB-ARBA"/>
</dbReference>
<protein>
    <submittedName>
        <fullName evidence="2">Alpha beta hydrolase fold-3</fullName>
    </submittedName>
</protein>
<evidence type="ECO:0000259" key="1">
    <source>
        <dbReference type="Pfam" id="PF07859"/>
    </source>
</evidence>
<reference evidence="2" key="1">
    <citation type="submission" date="2022-11" db="EMBL/GenBank/DDBJ databases">
        <authorList>
            <person name="Petersen C."/>
        </authorList>
    </citation>
    <scope>NUCLEOTIDE SEQUENCE</scope>
    <source>
        <strain evidence="2">IBT 20477</strain>
    </source>
</reference>
<dbReference type="SUPFAM" id="SSF53474">
    <property type="entry name" value="alpha/beta-Hydrolases"/>
    <property type="match status" value="1"/>
</dbReference>
<dbReference type="GO" id="GO:0016787">
    <property type="term" value="F:hydrolase activity"/>
    <property type="evidence" value="ECO:0007669"/>
    <property type="project" value="UniProtKB-KW"/>
</dbReference>
<dbReference type="PANTHER" id="PTHR23024:SF339">
    <property type="entry name" value="ALPHA_BETA HYDROLASE FOLD-3 DOMAIN-CONTAINING PROTEIN"/>
    <property type="match status" value="1"/>
</dbReference>
<dbReference type="Proteomes" id="UP001150942">
    <property type="component" value="Unassembled WGS sequence"/>
</dbReference>
<sequence length="328" mass="36371">MAQFNPNDFSRFSNFDILTTTYKTASSHQISTDILIPKSLTNRTTSPESSPILLRIHGGGFVSGSSLFPDFFAPWHLELASRHLAIIVSPNYRLTPESSINNIMRDIEDLWIWVLAELPTFVREQTNGTIRVDTSRIMTSGDSAGGYLSLMLGLNHPDDIRAVTAAYPFVDGKSGHFTEAYEKPMFGFPHLPVYLLDEHLAKIGKGEVPSIISADPTLERARLMFSMVQNAGYKNLFPAERRDLFILDRLDDGARFPSGGVFVWHGKGDTVVPVEGSVKLMNKVSEVDADAKFYLAIEEGEHGFDATAKIDDKWMAGGLKDLVTAWLA</sequence>
<proteinExistence type="predicted"/>
<accession>A0A9W9MGU0</accession>
<feature type="domain" description="Alpha/beta hydrolase fold-3" evidence="1">
    <location>
        <begin position="54"/>
        <end position="172"/>
    </location>
</feature>
<organism evidence="2 3">
    <name type="scientific">Penicillium cf. viridicatum</name>
    <dbReference type="NCBI Taxonomy" id="2972119"/>
    <lineage>
        <taxon>Eukaryota</taxon>
        <taxon>Fungi</taxon>
        <taxon>Dikarya</taxon>
        <taxon>Ascomycota</taxon>
        <taxon>Pezizomycotina</taxon>
        <taxon>Eurotiomycetes</taxon>
        <taxon>Eurotiomycetidae</taxon>
        <taxon>Eurotiales</taxon>
        <taxon>Aspergillaceae</taxon>
        <taxon>Penicillium</taxon>
    </lineage>
</organism>
<keyword evidence="2" id="KW-0378">Hydrolase</keyword>
<gene>
    <name evidence="2" type="ORF">N7449_005825</name>
</gene>
<comment type="caution">
    <text evidence="2">The sequence shown here is derived from an EMBL/GenBank/DDBJ whole genome shotgun (WGS) entry which is preliminary data.</text>
</comment>
<evidence type="ECO:0000313" key="2">
    <source>
        <dbReference type="EMBL" id="KAJ5201022.1"/>
    </source>
</evidence>
<dbReference type="AlphaFoldDB" id="A0A9W9MGU0"/>
<evidence type="ECO:0000313" key="3">
    <source>
        <dbReference type="Proteomes" id="UP001150942"/>
    </source>
</evidence>
<dbReference type="PANTHER" id="PTHR23024">
    <property type="entry name" value="ARYLACETAMIDE DEACETYLASE"/>
    <property type="match status" value="1"/>
</dbReference>
<keyword evidence="3" id="KW-1185">Reference proteome</keyword>